<evidence type="ECO:0000256" key="2">
    <source>
        <dbReference type="SAM" id="SignalP"/>
    </source>
</evidence>
<protein>
    <submittedName>
        <fullName evidence="3">Uncharacterized protein</fullName>
    </submittedName>
</protein>
<organism evidence="3 4">
    <name type="scientific">Dichotomicrobium thermohalophilum</name>
    <dbReference type="NCBI Taxonomy" id="933063"/>
    <lineage>
        <taxon>Bacteria</taxon>
        <taxon>Pseudomonadati</taxon>
        <taxon>Pseudomonadota</taxon>
        <taxon>Alphaproteobacteria</taxon>
        <taxon>Hyphomicrobiales</taxon>
        <taxon>Hyphomicrobiaceae</taxon>
        <taxon>Dichotomicrobium</taxon>
    </lineage>
</organism>
<dbReference type="AlphaFoldDB" id="A0A397Q6H4"/>
<evidence type="ECO:0000313" key="3">
    <source>
        <dbReference type="EMBL" id="RIA56648.1"/>
    </source>
</evidence>
<dbReference type="EMBL" id="QXDF01000001">
    <property type="protein sequence ID" value="RIA56648.1"/>
    <property type="molecule type" value="Genomic_DNA"/>
</dbReference>
<reference evidence="3 4" key="1">
    <citation type="submission" date="2018-08" db="EMBL/GenBank/DDBJ databases">
        <title>Genomic Encyclopedia of Archaeal and Bacterial Type Strains, Phase II (KMG-II): from individual species to whole genera.</title>
        <authorList>
            <person name="Goeker M."/>
        </authorList>
    </citation>
    <scope>NUCLEOTIDE SEQUENCE [LARGE SCALE GENOMIC DNA]</scope>
    <source>
        <strain evidence="3 4">DSM 5002</strain>
    </source>
</reference>
<evidence type="ECO:0000313" key="4">
    <source>
        <dbReference type="Proteomes" id="UP000266273"/>
    </source>
</evidence>
<proteinExistence type="predicted"/>
<keyword evidence="2" id="KW-0732">Signal</keyword>
<evidence type="ECO:0000256" key="1">
    <source>
        <dbReference type="PROSITE-ProRule" id="PRU00339"/>
    </source>
</evidence>
<dbReference type="RefSeq" id="WP_119061420.1">
    <property type="nucleotide sequence ID" value="NZ_QXDF01000001.1"/>
</dbReference>
<dbReference type="Gene3D" id="1.25.40.10">
    <property type="entry name" value="Tetratricopeptide repeat domain"/>
    <property type="match status" value="1"/>
</dbReference>
<dbReference type="Proteomes" id="UP000266273">
    <property type="component" value="Unassembled WGS sequence"/>
</dbReference>
<dbReference type="SUPFAM" id="SSF48452">
    <property type="entry name" value="TPR-like"/>
    <property type="match status" value="1"/>
</dbReference>
<accession>A0A397Q6H4</accession>
<keyword evidence="1" id="KW-0802">TPR repeat</keyword>
<gene>
    <name evidence="3" type="ORF">BXY53_1754</name>
</gene>
<sequence length="192" mass="22126">MNKCLFAIGVALCLAVPGGGVSWQVLAEPAAETQSVYDREKLERLYRQLKHAQTPAEAQRLNDRIWALWTEGPDERAGEQIRQIFRYRRWRELDRALEIADDLTKRLPNYAEGWNQKAIVLFEMGRLDRSLAMIDKVLELEPKHFGALSGKAIILLRQGRVKLGQKVLRRAVEIHPYLAERRFLVEEPGDPI</sequence>
<dbReference type="SMART" id="SM00028">
    <property type="entry name" value="TPR"/>
    <property type="match status" value="2"/>
</dbReference>
<dbReference type="OrthoDB" id="9815010at2"/>
<dbReference type="InterPro" id="IPR019734">
    <property type="entry name" value="TPR_rpt"/>
</dbReference>
<dbReference type="PROSITE" id="PS50005">
    <property type="entry name" value="TPR"/>
    <property type="match status" value="1"/>
</dbReference>
<feature type="repeat" description="TPR" evidence="1">
    <location>
        <begin position="111"/>
        <end position="144"/>
    </location>
</feature>
<comment type="caution">
    <text evidence="3">The sequence shown here is derived from an EMBL/GenBank/DDBJ whole genome shotgun (WGS) entry which is preliminary data.</text>
</comment>
<keyword evidence="4" id="KW-1185">Reference proteome</keyword>
<dbReference type="InterPro" id="IPR011990">
    <property type="entry name" value="TPR-like_helical_dom_sf"/>
</dbReference>
<feature type="signal peptide" evidence="2">
    <location>
        <begin position="1"/>
        <end position="27"/>
    </location>
</feature>
<name>A0A397Q6H4_9HYPH</name>
<feature type="chain" id="PRO_5017253576" evidence="2">
    <location>
        <begin position="28"/>
        <end position="192"/>
    </location>
</feature>